<dbReference type="Gene3D" id="3.40.50.1820">
    <property type="entry name" value="alpha/beta hydrolase"/>
    <property type="match status" value="1"/>
</dbReference>
<dbReference type="EMBL" id="BAABKB010000010">
    <property type="protein sequence ID" value="GAA5012031.1"/>
    <property type="molecule type" value="Genomic_DNA"/>
</dbReference>
<reference evidence="3" key="1">
    <citation type="journal article" date="2019" name="Int. J. Syst. Evol. Microbiol.">
        <title>The Global Catalogue of Microorganisms (GCM) 10K type strain sequencing project: providing services to taxonomists for standard genome sequencing and annotation.</title>
        <authorList>
            <consortium name="The Broad Institute Genomics Platform"/>
            <consortium name="The Broad Institute Genome Sequencing Center for Infectious Disease"/>
            <person name="Wu L."/>
            <person name="Ma J."/>
        </authorList>
    </citation>
    <scope>NUCLEOTIDE SEQUENCE [LARGE SCALE GENOMIC DNA]</scope>
    <source>
        <strain evidence="3">JCM 18409</strain>
    </source>
</reference>
<evidence type="ECO:0000259" key="1">
    <source>
        <dbReference type="Pfam" id="PF01738"/>
    </source>
</evidence>
<evidence type="ECO:0000313" key="3">
    <source>
        <dbReference type="Proteomes" id="UP001501759"/>
    </source>
</evidence>
<proteinExistence type="predicted"/>
<dbReference type="InterPro" id="IPR002925">
    <property type="entry name" value="Dienelactn_hydro"/>
</dbReference>
<dbReference type="Proteomes" id="UP001501759">
    <property type="component" value="Unassembled WGS sequence"/>
</dbReference>
<dbReference type="InterPro" id="IPR029058">
    <property type="entry name" value="AB_hydrolase_fold"/>
</dbReference>
<comment type="caution">
    <text evidence="2">The sequence shown here is derived from an EMBL/GenBank/DDBJ whole genome shotgun (WGS) entry which is preliminary data.</text>
</comment>
<organism evidence="2 3">
    <name type="scientific">Streptomyces siamensis</name>
    <dbReference type="NCBI Taxonomy" id="1274986"/>
    <lineage>
        <taxon>Bacteria</taxon>
        <taxon>Bacillati</taxon>
        <taxon>Actinomycetota</taxon>
        <taxon>Actinomycetes</taxon>
        <taxon>Kitasatosporales</taxon>
        <taxon>Streptomycetaceae</taxon>
        <taxon>Streptomyces</taxon>
    </lineage>
</organism>
<keyword evidence="3" id="KW-1185">Reference proteome</keyword>
<feature type="domain" description="Dienelactone hydrolase" evidence="1">
    <location>
        <begin position="146"/>
        <end position="244"/>
    </location>
</feature>
<name>A0ABP9IXE0_9ACTN</name>
<sequence length="266" mass="27228">MMRARQVLTEKTGERRMNGSVRAARALACAGVLALSACGGGGDGGEDAHAGGTTASPTESAANDFGCLAGKQLKKSTTFEDTEGNEVDGYETGTGTTGIVLSHQSNNDVCSWIPSADELAAAGYRVLAVNSNSSEIPEIEGAAARLREDGARKVVLMGASKGGTASLVAAARIRPAVAAVVSLSGPGLYGGMDATEAVPKLTMPVYLLAASGDGRFADDARTLHKLAKKSHGEKLEMVAGAAHGSDILLQQPSVWDEVKTFIKSHG</sequence>
<dbReference type="SUPFAM" id="SSF53474">
    <property type="entry name" value="alpha/beta-Hydrolases"/>
    <property type="match status" value="1"/>
</dbReference>
<protein>
    <recommendedName>
        <fullName evidence="1">Dienelactone hydrolase domain-containing protein</fullName>
    </recommendedName>
</protein>
<accession>A0ABP9IXE0</accession>
<dbReference type="Pfam" id="PF01738">
    <property type="entry name" value="DLH"/>
    <property type="match status" value="1"/>
</dbReference>
<evidence type="ECO:0000313" key="2">
    <source>
        <dbReference type="EMBL" id="GAA5012031.1"/>
    </source>
</evidence>
<gene>
    <name evidence="2" type="ORF">GCM10023335_33680</name>
</gene>